<comment type="similarity">
    <text evidence="2">Belongs to the CBF/MAK21 family.</text>
</comment>
<dbReference type="AlphaFoldDB" id="A0A024FZZ0"/>
<organism evidence="7 8">
    <name type="scientific">Albugo candida</name>
    <dbReference type="NCBI Taxonomy" id="65357"/>
    <lineage>
        <taxon>Eukaryota</taxon>
        <taxon>Sar</taxon>
        <taxon>Stramenopiles</taxon>
        <taxon>Oomycota</taxon>
        <taxon>Peronosporomycetes</taxon>
        <taxon>Albuginales</taxon>
        <taxon>Albuginaceae</taxon>
        <taxon>Albugo</taxon>
    </lineage>
</organism>
<dbReference type="InParanoid" id="A0A024FZZ0"/>
<feature type="domain" description="Nucleolar complex-associated protein 3 N-terminal" evidence="6">
    <location>
        <begin position="178"/>
        <end position="285"/>
    </location>
</feature>
<dbReference type="EMBL" id="CAIX01000003">
    <property type="protein sequence ID" value="CCI39635.1"/>
    <property type="molecule type" value="Genomic_DNA"/>
</dbReference>
<sequence length="769" mass="87167">MKNRNVGTPVPQKSDEVEIDEDDMAYFEANKSSSSFLLQLNEKTLRSDDVKEPKQKEVVSLEEIESKSRKAAWNKKSQQLENRLTQKLPLKNWLDGSVLPNRQLIQDLEEDCHNSASEETQPDIKVETNEQQERKAGRFLLNDSPEEIMKTSSVQMNSTKMESVAELEVLRERRISSRKVKIAELCESILENPEEALRKRKDHPERWSKLEELHHEGILQEQDIVIRQLAMLSELAIFLDILPEYRIRTPSEADMETKVGKPLLKKKVQSLLESEVSLLHGYQTFLKYCSSFVTNAAKKKVTSGVATPAAAPSSLSSAEHPLIETAVKCLTELLKAKYSFNFHLDLVKTLIPLADSSSGTIRRMACDAFKAVFCADKTYRVSSNIVQQFAAYISRKNYRIKRDIVDSLLVLPLDVTMQAGENARKHVKSDRKKRRKLKKHGDSIKMGLKEAEAVVDPAERSRAQADILHEIVLIYFRILKQSCDSQIIPSVLEGLSKFGNLINLDILIDLLNLLKSLLQRDVLSLVPAFHAILMGVRALQGPGQELMIDEKDFVDALYFQFGKLAYDLACTNEKNDSITVAMSCMNVVFLRRKELTFDRVGAFIKRMLIISLSAAPHQTLAILATIRSLFNRYSKLHQLLESEVDRVASGEYRADVQDPDFANPFSSACWDLSLLKRHYHPFVASFASETVQATPNLPSEMSLALLKRYDTTATGLFVPPVAIPMQNPLHGKIKCQQSRKRKRSNDPYRVFIANPITKSPFLEFCLKST</sequence>
<dbReference type="GO" id="GO:0003682">
    <property type="term" value="F:chromatin binding"/>
    <property type="evidence" value="ECO:0007669"/>
    <property type="project" value="TreeGrafter"/>
</dbReference>
<evidence type="ECO:0000313" key="7">
    <source>
        <dbReference type="EMBL" id="CCI39635.1"/>
    </source>
</evidence>
<comment type="caution">
    <text evidence="7">The sequence shown here is derived from an EMBL/GenBank/DDBJ whole genome shotgun (WGS) entry which is preliminary data.</text>
</comment>
<dbReference type="STRING" id="65357.A0A024FZZ0"/>
<keyword evidence="4" id="KW-0539">Nucleus</keyword>
<feature type="domain" description="CCAAT-binding factor" evidence="5">
    <location>
        <begin position="549"/>
        <end position="687"/>
    </location>
</feature>
<comment type="subcellular location">
    <subcellularLocation>
        <location evidence="1">Nucleus</location>
        <location evidence="1">Nucleolus</location>
    </subcellularLocation>
</comment>
<dbReference type="Proteomes" id="UP000053237">
    <property type="component" value="Unassembled WGS sequence"/>
</dbReference>
<evidence type="ECO:0000256" key="4">
    <source>
        <dbReference type="ARBA" id="ARBA00023242"/>
    </source>
</evidence>
<protein>
    <recommendedName>
        <fullName evidence="9">Nucleolar complex protein 3 homolog</fullName>
    </recommendedName>
</protein>
<dbReference type="GO" id="GO:0006270">
    <property type="term" value="P:DNA replication initiation"/>
    <property type="evidence" value="ECO:0007669"/>
    <property type="project" value="TreeGrafter"/>
</dbReference>
<name>A0A024FZZ0_9STRA</name>
<dbReference type="PANTHER" id="PTHR14428:SF5">
    <property type="entry name" value="NUCLEOLAR COMPLEX PROTEIN 3 HOMOLOG"/>
    <property type="match status" value="1"/>
</dbReference>
<dbReference type="Pfam" id="PF03914">
    <property type="entry name" value="CBF"/>
    <property type="match status" value="1"/>
</dbReference>
<keyword evidence="3" id="KW-0175">Coiled coil</keyword>
<dbReference type="InterPro" id="IPR016024">
    <property type="entry name" value="ARM-type_fold"/>
</dbReference>
<evidence type="ECO:0000259" key="5">
    <source>
        <dbReference type="Pfam" id="PF03914"/>
    </source>
</evidence>
<dbReference type="Pfam" id="PF07540">
    <property type="entry name" value="NOC3p"/>
    <property type="match status" value="1"/>
</dbReference>
<evidence type="ECO:0008006" key="9">
    <source>
        <dbReference type="Google" id="ProtNLM"/>
    </source>
</evidence>
<evidence type="ECO:0000256" key="1">
    <source>
        <dbReference type="ARBA" id="ARBA00004604"/>
    </source>
</evidence>
<evidence type="ECO:0000259" key="6">
    <source>
        <dbReference type="Pfam" id="PF07540"/>
    </source>
</evidence>
<proteinExistence type="inferred from homology"/>
<dbReference type="InterPro" id="IPR005612">
    <property type="entry name" value="CCAAT-binding_factor"/>
</dbReference>
<dbReference type="SUPFAM" id="SSF48371">
    <property type="entry name" value="ARM repeat"/>
    <property type="match status" value="1"/>
</dbReference>
<dbReference type="InterPro" id="IPR011501">
    <property type="entry name" value="Noc3_N"/>
</dbReference>
<reference evidence="7 8" key="1">
    <citation type="submission" date="2012-05" db="EMBL/GenBank/DDBJ databases">
        <title>Recombination and specialization in a pathogen metapopulation.</title>
        <authorList>
            <person name="Gardiner A."/>
            <person name="Kemen E."/>
            <person name="Schultz-Larsen T."/>
            <person name="MacLean D."/>
            <person name="Van Oosterhout C."/>
            <person name="Jones J.D.G."/>
        </authorList>
    </citation>
    <scope>NUCLEOTIDE SEQUENCE [LARGE SCALE GENOMIC DNA]</scope>
    <source>
        <strain evidence="7 8">Ac Nc2</strain>
    </source>
</reference>
<keyword evidence="8" id="KW-1185">Reference proteome</keyword>
<evidence type="ECO:0000256" key="2">
    <source>
        <dbReference type="ARBA" id="ARBA00007797"/>
    </source>
</evidence>
<dbReference type="GO" id="GO:0005730">
    <property type="term" value="C:nucleolus"/>
    <property type="evidence" value="ECO:0007669"/>
    <property type="project" value="UniProtKB-SubCell"/>
</dbReference>
<evidence type="ECO:0000313" key="8">
    <source>
        <dbReference type="Proteomes" id="UP000053237"/>
    </source>
</evidence>
<dbReference type="InterPro" id="IPR016903">
    <property type="entry name" value="Nucleolar_cplx-assoc_3"/>
</dbReference>
<accession>A0A024FZZ0</accession>
<evidence type="ECO:0000256" key="3">
    <source>
        <dbReference type="ARBA" id="ARBA00023054"/>
    </source>
</evidence>
<dbReference type="OrthoDB" id="10263597at2759"/>
<dbReference type="PANTHER" id="PTHR14428">
    <property type="entry name" value="NUCLEOLAR COMPLEX PROTEIN 3"/>
    <property type="match status" value="1"/>
</dbReference>
<gene>
    <name evidence="7" type="ORF">BN9_004180</name>
</gene>